<dbReference type="PANTHER" id="PTHR45588:SF1">
    <property type="entry name" value="WW DOMAIN-CONTAINING PROTEIN"/>
    <property type="match status" value="1"/>
</dbReference>
<feature type="signal peptide" evidence="1">
    <location>
        <begin position="1"/>
        <end position="20"/>
    </location>
</feature>
<dbReference type="PANTHER" id="PTHR45588">
    <property type="entry name" value="TPR DOMAIN-CONTAINING PROTEIN"/>
    <property type="match status" value="1"/>
</dbReference>
<dbReference type="InterPro" id="IPR011990">
    <property type="entry name" value="TPR-like_helical_dom_sf"/>
</dbReference>
<dbReference type="RefSeq" id="WP_394415926.1">
    <property type="nucleotide sequence ID" value="NZ_JBIGIC010000013.1"/>
</dbReference>
<keyword evidence="3" id="KW-1185">Reference proteome</keyword>
<evidence type="ECO:0000256" key="1">
    <source>
        <dbReference type="SAM" id="SignalP"/>
    </source>
</evidence>
<gene>
    <name evidence="2" type="ORF">ACG04R_22820</name>
</gene>
<protein>
    <recommendedName>
        <fullName evidence="4">Tetratricopeptide repeat protein</fullName>
    </recommendedName>
</protein>
<comment type="caution">
    <text evidence="2">The sequence shown here is derived from an EMBL/GenBank/DDBJ whole genome shotgun (WGS) entry which is preliminary data.</text>
</comment>
<dbReference type="EMBL" id="JBIGIC010000013">
    <property type="protein sequence ID" value="MFG6489529.1"/>
    <property type="molecule type" value="Genomic_DNA"/>
</dbReference>
<evidence type="ECO:0000313" key="3">
    <source>
        <dbReference type="Proteomes" id="UP001606134"/>
    </source>
</evidence>
<keyword evidence="1" id="KW-0732">Signal</keyword>
<organism evidence="2 3">
    <name type="scientific">Pelomonas candidula</name>
    <dbReference type="NCBI Taxonomy" id="3299025"/>
    <lineage>
        <taxon>Bacteria</taxon>
        <taxon>Pseudomonadati</taxon>
        <taxon>Pseudomonadota</taxon>
        <taxon>Betaproteobacteria</taxon>
        <taxon>Burkholderiales</taxon>
        <taxon>Sphaerotilaceae</taxon>
        <taxon>Roseateles</taxon>
    </lineage>
</organism>
<accession>A0ABW7HHY0</accession>
<evidence type="ECO:0000313" key="2">
    <source>
        <dbReference type="EMBL" id="MFG6489529.1"/>
    </source>
</evidence>
<dbReference type="Gene3D" id="1.25.40.10">
    <property type="entry name" value="Tetratricopeptide repeat domain"/>
    <property type="match status" value="1"/>
</dbReference>
<proteinExistence type="predicted"/>
<reference evidence="2 3" key="1">
    <citation type="submission" date="2024-08" db="EMBL/GenBank/DDBJ databases">
        <authorList>
            <person name="Lu H."/>
        </authorList>
    </citation>
    <scope>NUCLEOTIDE SEQUENCE [LARGE SCALE GENOMIC DNA]</scope>
    <source>
        <strain evidence="2 3">BYS78W</strain>
    </source>
</reference>
<name>A0ABW7HHY0_9BURK</name>
<sequence length="569" mass="60660">MPQPSFCRARLCLVSLCVLASCSGLPLQVDRSARAPQLDGYGRVDLAPTTGSADARRLFAQGMAQAYAFNEVEAVRSFKASLAADPGCTLCAWGVAWQLGPNINAPDRGDLAEARQYVDLAVRLRATATPRERDLVDAMALRYAHASQRAEVAVLTAPVCGQGRSGAKRADPLDVAYADRLHALADAAPDDPDLLSMWAEAEMIATRDDWWDDDQGTPHGRIGDLATRLEAVVARHPQHTGVNHYLIHAVDTPRQAYRAVPAAERLGALAPHSPHLVHMPSHTFGLLGRYAEAAGVNERALALDDAREAELTRQGFSTGKDWRSHNGAYLLFASLMQGRGEAALATARAAAGRAQKADYEYGEYVRSRPILTLMRLQQWEAVLAEPLPAGGRGVATVLGQQARGVAFARTGRVDDAKQALALLTPAADKLVAVRTGDEDMDKTVRGLAQVARARLAAEIALAEGHVDAALQLQAEGVEAGKEVDRAEPPMLAAGSRLALGDMQLKAARWAQAEASFRTDLAEHPHSGWALRGLLQSLQAQGKSAAEVAAVKTQLAASFAVADPALRAGL</sequence>
<feature type="chain" id="PRO_5045301599" description="Tetratricopeptide repeat protein" evidence="1">
    <location>
        <begin position="21"/>
        <end position="569"/>
    </location>
</feature>
<evidence type="ECO:0008006" key="4">
    <source>
        <dbReference type="Google" id="ProtNLM"/>
    </source>
</evidence>
<dbReference type="Proteomes" id="UP001606134">
    <property type="component" value="Unassembled WGS sequence"/>
</dbReference>